<organism evidence="1 2">
    <name type="scientific">Actinomadura spongiicola</name>
    <dbReference type="NCBI Taxonomy" id="2303421"/>
    <lineage>
        <taxon>Bacteria</taxon>
        <taxon>Bacillati</taxon>
        <taxon>Actinomycetota</taxon>
        <taxon>Actinomycetes</taxon>
        <taxon>Streptosporangiales</taxon>
        <taxon>Thermomonosporaceae</taxon>
        <taxon>Actinomadura</taxon>
    </lineage>
</organism>
<dbReference type="Proteomes" id="UP000262882">
    <property type="component" value="Unassembled WGS sequence"/>
</dbReference>
<protein>
    <submittedName>
        <fullName evidence="1">Uncharacterized protein</fullName>
    </submittedName>
</protein>
<evidence type="ECO:0000313" key="2">
    <source>
        <dbReference type="Proteomes" id="UP000262882"/>
    </source>
</evidence>
<evidence type="ECO:0000313" key="1">
    <source>
        <dbReference type="EMBL" id="RFS81197.1"/>
    </source>
</evidence>
<dbReference type="OrthoDB" id="3430427at2"/>
<reference evidence="1 2" key="1">
    <citation type="submission" date="2018-08" db="EMBL/GenBank/DDBJ databases">
        <title>Actinomadura spongicola sp. nov., isolated from marine sponge Leucetta chagosensis.</title>
        <authorList>
            <person name="Li L."/>
            <person name="Lin H.W."/>
        </authorList>
    </citation>
    <scope>NUCLEOTIDE SEQUENCE [LARGE SCALE GENOMIC DNA]</scope>
    <source>
        <strain evidence="1 2">LHW52907</strain>
    </source>
</reference>
<dbReference type="RefSeq" id="WP_117404777.1">
    <property type="nucleotide sequence ID" value="NZ_QVNQ01000015.1"/>
</dbReference>
<keyword evidence="2" id="KW-1185">Reference proteome</keyword>
<name>A0A372G7B5_9ACTN</name>
<sequence>MSEHTFRAHYGAHQFARHLGITRWQMRVGREHGILPDPDLDGERWSASLAEKYRGHGEQVIARFGDHPPVGSARAATILAARLGLDVDRRDVEVLAAQGDLNVISSFRGYPVYLLRDLDRLAPRAVETVVSARKGPLTDTVDASGAAMILSWPRKTFGRIAAERDLATDRLGRYSLADIRALGADETLMRRVAEEKRELDLNRTRQAETTTEDVVRGWMLRCASYIDREADQPPDMRTLNNAMRRLAALRAEIARQQWTPSHP</sequence>
<dbReference type="EMBL" id="QVNQ01000015">
    <property type="protein sequence ID" value="RFS81197.1"/>
    <property type="molecule type" value="Genomic_DNA"/>
</dbReference>
<gene>
    <name evidence="1" type="ORF">D0T12_33000</name>
</gene>
<accession>A0A372G7B5</accession>
<dbReference type="AlphaFoldDB" id="A0A372G7B5"/>
<comment type="caution">
    <text evidence="1">The sequence shown here is derived from an EMBL/GenBank/DDBJ whole genome shotgun (WGS) entry which is preliminary data.</text>
</comment>
<proteinExistence type="predicted"/>